<dbReference type="Proteomes" id="UP000053558">
    <property type="component" value="Unassembled WGS sequence"/>
</dbReference>
<comment type="caution">
    <text evidence="2">The sequence shown here is derived from an EMBL/GenBank/DDBJ whole genome shotgun (WGS) entry which is preliminary data.</text>
</comment>
<sequence length="399" mass="43147">MIAHEYTAPPQRPAIRRKSSAQNLLTSFKPPQSATSPGFSAPTPTQSYMSGHQKEADAQSQHSDSHGSSSTYVGSGSSSVNGTPSLPAGTNIEYIRDLVQKRIITLTYLRNVHEGQAHWFHTIHLSRAELNKHFNNSNMKKRTQRFTILAMSLSNLLDIPQGQDFLRGLVNTVTEFETGKIDSVKEEAERPKIRLFKTKVGKRQAGGFAEYTMPYQDGSDSYLVAPHLPFALDYHETLLSLLDVLSETYNKISRVLGPSPFPHGSGQHMMGPLGLLAPHPGVSYLFNSNSSSTKPGPSEGGDSSLWGIAHAGYVGVGGPLAGAGMGMGGLGSPPPSWTSGLGDMVIKADAKMKRLTTILLKELDEVARSGIKDELSSLNPLLRNLQQSFDNGTSLDFEG</sequence>
<feature type="compositionally biased region" description="Polar residues" evidence="1">
    <location>
        <begin position="20"/>
        <end position="50"/>
    </location>
</feature>
<dbReference type="OrthoDB" id="14339at2759"/>
<dbReference type="EMBL" id="JH711574">
    <property type="protein sequence ID" value="EIW85475.1"/>
    <property type="molecule type" value="Genomic_DNA"/>
</dbReference>
<evidence type="ECO:0000313" key="2">
    <source>
        <dbReference type="EMBL" id="EIW85475.1"/>
    </source>
</evidence>
<dbReference type="AlphaFoldDB" id="A0A5M3N3Q5"/>
<feature type="compositionally biased region" description="Low complexity" evidence="1">
    <location>
        <begin position="59"/>
        <end position="85"/>
    </location>
</feature>
<organism evidence="2 3">
    <name type="scientific">Coniophora puteana (strain RWD-64-598)</name>
    <name type="common">Brown rot fungus</name>
    <dbReference type="NCBI Taxonomy" id="741705"/>
    <lineage>
        <taxon>Eukaryota</taxon>
        <taxon>Fungi</taxon>
        <taxon>Dikarya</taxon>
        <taxon>Basidiomycota</taxon>
        <taxon>Agaricomycotina</taxon>
        <taxon>Agaricomycetes</taxon>
        <taxon>Agaricomycetidae</taxon>
        <taxon>Boletales</taxon>
        <taxon>Coniophorineae</taxon>
        <taxon>Coniophoraceae</taxon>
        <taxon>Coniophora</taxon>
    </lineage>
</organism>
<dbReference type="KEGG" id="cput:CONPUDRAFT_118373"/>
<gene>
    <name evidence="2" type="ORF">CONPUDRAFT_118373</name>
</gene>
<dbReference type="RefSeq" id="XP_007764950.1">
    <property type="nucleotide sequence ID" value="XM_007766760.1"/>
</dbReference>
<accession>A0A5M3N3Q5</accession>
<dbReference type="OMA" id="FHTIMIT"/>
<name>A0A5M3N3Q5_CONPW</name>
<dbReference type="GeneID" id="19199386"/>
<feature type="region of interest" description="Disordered" evidence="1">
    <location>
        <begin position="1"/>
        <end position="87"/>
    </location>
</feature>
<keyword evidence="3" id="KW-1185">Reference proteome</keyword>
<protein>
    <submittedName>
        <fullName evidence="2">Uncharacterized protein</fullName>
    </submittedName>
</protein>
<dbReference type="PANTHER" id="PTHR37332">
    <property type="entry name" value="EXPRESSED PROTEIN"/>
    <property type="match status" value="1"/>
</dbReference>
<evidence type="ECO:0000256" key="1">
    <source>
        <dbReference type="SAM" id="MobiDB-lite"/>
    </source>
</evidence>
<reference evidence="3" key="1">
    <citation type="journal article" date="2012" name="Science">
        <title>The Paleozoic origin of enzymatic lignin decomposition reconstructed from 31 fungal genomes.</title>
        <authorList>
            <person name="Floudas D."/>
            <person name="Binder M."/>
            <person name="Riley R."/>
            <person name="Barry K."/>
            <person name="Blanchette R.A."/>
            <person name="Henrissat B."/>
            <person name="Martinez A.T."/>
            <person name="Otillar R."/>
            <person name="Spatafora J.W."/>
            <person name="Yadav J.S."/>
            <person name="Aerts A."/>
            <person name="Benoit I."/>
            <person name="Boyd A."/>
            <person name="Carlson A."/>
            <person name="Copeland A."/>
            <person name="Coutinho P.M."/>
            <person name="de Vries R.P."/>
            <person name="Ferreira P."/>
            <person name="Findley K."/>
            <person name="Foster B."/>
            <person name="Gaskell J."/>
            <person name="Glotzer D."/>
            <person name="Gorecki P."/>
            <person name="Heitman J."/>
            <person name="Hesse C."/>
            <person name="Hori C."/>
            <person name="Igarashi K."/>
            <person name="Jurgens J.A."/>
            <person name="Kallen N."/>
            <person name="Kersten P."/>
            <person name="Kohler A."/>
            <person name="Kuees U."/>
            <person name="Kumar T.K.A."/>
            <person name="Kuo A."/>
            <person name="LaButti K."/>
            <person name="Larrondo L.F."/>
            <person name="Lindquist E."/>
            <person name="Ling A."/>
            <person name="Lombard V."/>
            <person name="Lucas S."/>
            <person name="Lundell T."/>
            <person name="Martin R."/>
            <person name="McLaughlin D.J."/>
            <person name="Morgenstern I."/>
            <person name="Morin E."/>
            <person name="Murat C."/>
            <person name="Nagy L.G."/>
            <person name="Nolan M."/>
            <person name="Ohm R.A."/>
            <person name="Patyshakuliyeva A."/>
            <person name="Rokas A."/>
            <person name="Ruiz-Duenas F.J."/>
            <person name="Sabat G."/>
            <person name="Salamov A."/>
            <person name="Samejima M."/>
            <person name="Schmutz J."/>
            <person name="Slot J.C."/>
            <person name="St John F."/>
            <person name="Stenlid J."/>
            <person name="Sun H."/>
            <person name="Sun S."/>
            <person name="Syed K."/>
            <person name="Tsang A."/>
            <person name="Wiebenga A."/>
            <person name="Young D."/>
            <person name="Pisabarro A."/>
            <person name="Eastwood D.C."/>
            <person name="Martin F."/>
            <person name="Cullen D."/>
            <person name="Grigoriev I.V."/>
            <person name="Hibbett D.S."/>
        </authorList>
    </citation>
    <scope>NUCLEOTIDE SEQUENCE [LARGE SCALE GENOMIC DNA]</scope>
    <source>
        <strain evidence="3">RWD-64-598 SS2</strain>
    </source>
</reference>
<proteinExistence type="predicted"/>
<evidence type="ECO:0000313" key="3">
    <source>
        <dbReference type="Proteomes" id="UP000053558"/>
    </source>
</evidence>
<dbReference type="PANTHER" id="PTHR37332:SF1">
    <property type="entry name" value="ELMO DOMAIN-CONTAINING PROTEIN"/>
    <property type="match status" value="1"/>
</dbReference>